<dbReference type="InterPro" id="IPR029016">
    <property type="entry name" value="GAF-like_dom_sf"/>
</dbReference>
<dbReference type="Pfam" id="PF13185">
    <property type="entry name" value="GAF_2"/>
    <property type="match status" value="1"/>
</dbReference>
<feature type="domain" description="EAL" evidence="6">
    <location>
        <begin position="498"/>
        <end position="752"/>
    </location>
</feature>
<dbReference type="CDD" id="cd01948">
    <property type="entry name" value="EAL"/>
    <property type="match status" value="1"/>
</dbReference>
<dbReference type="PROSITE" id="PS50110">
    <property type="entry name" value="RESPONSE_REGULATORY"/>
    <property type="match status" value="1"/>
</dbReference>
<dbReference type="Pfam" id="PF00563">
    <property type="entry name" value="EAL"/>
    <property type="match status" value="1"/>
</dbReference>
<evidence type="ECO:0000313" key="8">
    <source>
        <dbReference type="EMBL" id="UXI66444.1"/>
    </source>
</evidence>
<reference evidence="8" key="1">
    <citation type="submission" date="2022-09" db="EMBL/GenBank/DDBJ databases">
        <title>Tahibacter sp. nov., isolated from a fresh water.</title>
        <authorList>
            <person name="Baek J.H."/>
            <person name="Lee J.K."/>
            <person name="Kim J.M."/>
            <person name="Jeon C.O."/>
        </authorList>
    </citation>
    <scope>NUCLEOTIDE SEQUENCE</scope>
    <source>
        <strain evidence="8">W38</strain>
    </source>
</reference>
<evidence type="ECO:0000313" key="9">
    <source>
        <dbReference type="Proteomes" id="UP001064632"/>
    </source>
</evidence>
<dbReference type="PANTHER" id="PTHR44757:SF2">
    <property type="entry name" value="BIOFILM ARCHITECTURE MAINTENANCE PROTEIN MBAA"/>
    <property type="match status" value="1"/>
</dbReference>
<dbReference type="SMART" id="SM00448">
    <property type="entry name" value="REC"/>
    <property type="match status" value="1"/>
</dbReference>
<keyword evidence="9" id="KW-1185">Reference proteome</keyword>
<dbReference type="InterPro" id="IPR001633">
    <property type="entry name" value="EAL_dom"/>
</dbReference>
<evidence type="ECO:0000256" key="3">
    <source>
        <dbReference type="PROSITE-ProRule" id="PRU00169"/>
    </source>
</evidence>
<dbReference type="InterPro" id="IPR035919">
    <property type="entry name" value="EAL_sf"/>
</dbReference>
<dbReference type="SUPFAM" id="SSF55073">
    <property type="entry name" value="Nucleotide cyclase"/>
    <property type="match status" value="1"/>
</dbReference>
<dbReference type="PANTHER" id="PTHR44757">
    <property type="entry name" value="DIGUANYLATE CYCLASE DGCP"/>
    <property type="match status" value="1"/>
</dbReference>
<keyword evidence="1" id="KW-0808">Transferase</keyword>
<feature type="modified residue" description="4-aspartylphosphate" evidence="3">
    <location>
        <position position="815"/>
    </location>
</feature>
<keyword evidence="2" id="KW-0418">Kinase</keyword>
<evidence type="ECO:0000259" key="5">
    <source>
        <dbReference type="PROSITE" id="PS50113"/>
    </source>
</evidence>
<dbReference type="Gene3D" id="3.30.450.40">
    <property type="match status" value="1"/>
</dbReference>
<dbReference type="Gene3D" id="3.20.20.450">
    <property type="entry name" value="EAL domain"/>
    <property type="match status" value="1"/>
</dbReference>
<dbReference type="InterPro" id="IPR000700">
    <property type="entry name" value="PAS-assoc_C"/>
</dbReference>
<dbReference type="SMART" id="SM00052">
    <property type="entry name" value="EAL"/>
    <property type="match status" value="1"/>
</dbReference>
<dbReference type="InterPro" id="IPR001789">
    <property type="entry name" value="Sig_transdc_resp-reg_receiver"/>
</dbReference>
<name>A0ABY6B9U0_9GAMM</name>
<dbReference type="NCBIfam" id="TIGR00229">
    <property type="entry name" value="sensory_box"/>
    <property type="match status" value="1"/>
</dbReference>
<dbReference type="Gene3D" id="3.30.70.270">
    <property type="match status" value="1"/>
</dbReference>
<dbReference type="Proteomes" id="UP001064632">
    <property type="component" value="Chromosome"/>
</dbReference>
<dbReference type="SUPFAM" id="SSF55785">
    <property type="entry name" value="PYP-like sensor domain (PAS domain)"/>
    <property type="match status" value="1"/>
</dbReference>
<gene>
    <name evidence="8" type="ORF">N4264_17030</name>
</gene>
<evidence type="ECO:0000259" key="7">
    <source>
        <dbReference type="PROSITE" id="PS50887"/>
    </source>
</evidence>
<dbReference type="SUPFAM" id="SSF52172">
    <property type="entry name" value="CheY-like"/>
    <property type="match status" value="1"/>
</dbReference>
<dbReference type="SUPFAM" id="SSF141868">
    <property type="entry name" value="EAL domain-like"/>
    <property type="match status" value="1"/>
</dbReference>
<dbReference type="SMART" id="SM00091">
    <property type="entry name" value="PAS"/>
    <property type="match status" value="1"/>
</dbReference>
<dbReference type="InterPro" id="IPR035965">
    <property type="entry name" value="PAS-like_dom_sf"/>
</dbReference>
<evidence type="ECO:0000259" key="4">
    <source>
        <dbReference type="PROSITE" id="PS50110"/>
    </source>
</evidence>
<accession>A0ABY6B9U0</accession>
<dbReference type="Pfam" id="PF00072">
    <property type="entry name" value="Response_reg"/>
    <property type="match status" value="1"/>
</dbReference>
<dbReference type="InterPro" id="IPR000160">
    <property type="entry name" value="GGDEF_dom"/>
</dbReference>
<dbReference type="CDD" id="cd17569">
    <property type="entry name" value="REC_HupR-like"/>
    <property type="match status" value="1"/>
</dbReference>
<evidence type="ECO:0000256" key="1">
    <source>
        <dbReference type="ARBA" id="ARBA00022679"/>
    </source>
</evidence>
<evidence type="ECO:0000256" key="2">
    <source>
        <dbReference type="ARBA" id="ARBA00022777"/>
    </source>
</evidence>
<dbReference type="InterPro" id="IPR003018">
    <property type="entry name" value="GAF"/>
</dbReference>
<dbReference type="Gene3D" id="3.40.50.2300">
    <property type="match status" value="1"/>
</dbReference>
<dbReference type="InterPro" id="IPR029787">
    <property type="entry name" value="Nucleotide_cyclase"/>
</dbReference>
<dbReference type="InterPro" id="IPR000014">
    <property type="entry name" value="PAS"/>
</dbReference>
<dbReference type="Gene3D" id="3.30.450.20">
    <property type="entry name" value="PAS domain"/>
    <property type="match status" value="1"/>
</dbReference>
<dbReference type="PROSITE" id="PS50883">
    <property type="entry name" value="EAL"/>
    <property type="match status" value="1"/>
</dbReference>
<dbReference type="RefSeq" id="WP_261693428.1">
    <property type="nucleotide sequence ID" value="NZ_CP104694.1"/>
</dbReference>
<dbReference type="InterPro" id="IPR043128">
    <property type="entry name" value="Rev_trsase/Diguanyl_cyclase"/>
</dbReference>
<dbReference type="EMBL" id="CP104694">
    <property type="protein sequence ID" value="UXI66444.1"/>
    <property type="molecule type" value="Genomic_DNA"/>
</dbReference>
<dbReference type="PROSITE" id="PS50113">
    <property type="entry name" value="PAC"/>
    <property type="match status" value="1"/>
</dbReference>
<dbReference type="InterPro" id="IPR052155">
    <property type="entry name" value="Biofilm_reg_signaling"/>
</dbReference>
<dbReference type="SMART" id="SM00267">
    <property type="entry name" value="GGDEF"/>
    <property type="match status" value="1"/>
</dbReference>
<dbReference type="InterPro" id="IPR011006">
    <property type="entry name" value="CheY-like_superfamily"/>
</dbReference>
<dbReference type="SUPFAM" id="SSF55781">
    <property type="entry name" value="GAF domain-like"/>
    <property type="match status" value="1"/>
</dbReference>
<keyword evidence="3" id="KW-0597">Phosphoprotein</keyword>
<sequence length="894" mass="98259">MTQERPFSLDAWLEEARSRAADAAERDLVMHLHRLHAALDVCSEALCIIDVDRMRFVYANAATMAMLDCTREYLLARGPADFAIEPADVLREKYEAVFQGSAQMHRSDLALLTKDRTLIDVEVMRHRLHYEGRRYIVSFARDVTERRQSERALRAHARRQDLAAQFGQLALSAASPQELMPQAAQIALEALSADFTEIFELTGDESGLRLAATCGGDSSAVGQSYDTRALATQDDEVRVRIESLIVDDFDTETRFMRSASAAQGGVRSAVLVPITGPAGLLGVFGAYSRTACAFSPESVAYLQTISSLLGMAISRKHSDDRASFLAQFDRLTRLPNRDLFLYRIEQSLASAERLGRQAAIIYLQICRFAALRDRMGHESAERLLLAAARRIEAALRGDAILGRLGADEFGVLLAPIDGPNDVLAQATAIQSALAVPVVVDGSPITVAATCGMAVYPKDSPLADELLRNAQAAMVGGRDATGCSMRFFDEALNARTRHFVGLQSDLRRAIANSELELVFQPQAQLESGRIVAVEALLRWHHPARGLLRPADFIEVAEEIGLIADIGRWTLNQACAQLALWRRAGYTDLAMAVNVSALEFHRGHLLAEVSQALHRHSLPASALELELTESVTMEGHSGLHDVLLGLRQLGVTLTLDDFGTGYSSLKYLRQFPVDKIKIDRAFVTDVSTDTGDASIVRAVIAMAHQLHLKVVAEGVETAEQAGFLHRNHCDFIQGYFVSAPVSGAEFPALIASRVRPTALWTAKTTGRSLLLVDDEPAILKSLHRCLRRDGYEIHLANSAAEALALLARSPIDVIVSDYRMPNMTGTEFLSRVRQLYPDTVRMVLSGYADIRAISSAVNDGAVFKYLMKPWSDEDLRQEIRLAFRERERQTGGEAVG</sequence>
<feature type="domain" description="PAC" evidence="5">
    <location>
        <begin position="105"/>
        <end position="155"/>
    </location>
</feature>
<evidence type="ECO:0000259" key="6">
    <source>
        <dbReference type="PROSITE" id="PS50883"/>
    </source>
</evidence>
<organism evidence="8 9">
    <name type="scientific">Tahibacter amnicola</name>
    <dbReference type="NCBI Taxonomy" id="2976241"/>
    <lineage>
        <taxon>Bacteria</taxon>
        <taxon>Pseudomonadati</taxon>
        <taxon>Pseudomonadota</taxon>
        <taxon>Gammaproteobacteria</taxon>
        <taxon>Lysobacterales</taxon>
        <taxon>Rhodanobacteraceae</taxon>
        <taxon>Tahibacter</taxon>
    </lineage>
</organism>
<dbReference type="PROSITE" id="PS50887">
    <property type="entry name" value="GGDEF"/>
    <property type="match status" value="1"/>
</dbReference>
<protein>
    <submittedName>
        <fullName evidence="8">EAL domain-containing protein</fullName>
    </submittedName>
</protein>
<dbReference type="Pfam" id="PF00990">
    <property type="entry name" value="GGDEF"/>
    <property type="match status" value="1"/>
</dbReference>
<dbReference type="SMART" id="SM00065">
    <property type="entry name" value="GAF"/>
    <property type="match status" value="1"/>
</dbReference>
<dbReference type="CDD" id="cd01949">
    <property type="entry name" value="GGDEF"/>
    <property type="match status" value="1"/>
</dbReference>
<feature type="domain" description="Response regulatory" evidence="4">
    <location>
        <begin position="766"/>
        <end position="881"/>
    </location>
</feature>
<feature type="domain" description="GGDEF" evidence="7">
    <location>
        <begin position="356"/>
        <end position="489"/>
    </location>
</feature>
<dbReference type="CDD" id="cd00130">
    <property type="entry name" value="PAS"/>
    <property type="match status" value="1"/>
</dbReference>
<proteinExistence type="predicted"/>
<dbReference type="NCBIfam" id="TIGR00254">
    <property type="entry name" value="GGDEF"/>
    <property type="match status" value="1"/>
</dbReference>